<name>A0A1Z4GCE9_9CYAN</name>
<accession>A0A1Z4GCE9</accession>
<evidence type="ECO:0000259" key="1">
    <source>
        <dbReference type="Pfam" id="PF06527"/>
    </source>
</evidence>
<evidence type="ECO:0000313" key="3">
    <source>
        <dbReference type="Proteomes" id="UP000218287"/>
    </source>
</evidence>
<dbReference type="AlphaFoldDB" id="A0A1Z4GCE9"/>
<feature type="domain" description="TniQ" evidence="1">
    <location>
        <begin position="29"/>
        <end position="174"/>
    </location>
</feature>
<reference evidence="2 3" key="1">
    <citation type="submission" date="2017-06" db="EMBL/GenBank/DDBJ databases">
        <title>Genome sequencing of cyanobaciteial culture collection at National Institute for Environmental Studies (NIES).</title>
        <authorList>
            <person name="Hirose Y."/>
            <person name="Shimura Y."/>
            <person name="Fujisawa T."/>
            <person name="Nakamura Y."/>
            <person name="Kawachi M."/>
        </authorList>
    </citation>
    <scope>NUCLEOTIDE SEQUENCE [LARGE SCALE GENOMIC DNA]</scope>
    <source>
        <strain evidence="2 3">NIES-21</strain>
    </source>
</reference>
<keyword evidence="3" id="KW-1185">Reference proteome</keyword>
<dbReference type="Proteomes" id="UP000218287">
    <property type="component" value="Chromosome"/>
</dbReference>
<sequence>MSIDEEIWSPKPPEIPQRSRLFSLKPVAVGNPYAESLSSYLHRLAQAHCLTTQKLVMGEIAPLILKDEDKSELLAKNLSHLLGNSDAKPAINGMREMTTKLVTVLEELTMRQDLRFLTLLSWKGMIYDKGLFRNYRAWCPCCWEEWMQENKNIYEPLLWSFKDVEFCLIHKQRLVEECPHCGSRLPVMARFSPAGFCSRCYRWLGQEIKGEEEIEKYQVNIQGISELIALTPQLGYKPIPIELTRKLQLILLVFEQAIGKDLKLLGDLGGIMESLRIASTTNQSQPYHLVKLIFPVCEKAKISVSQLFESDFQELGKILFGNFSLELKL</sequence>
<proteinExistence type="predicted"/>
<dbReference type="OrthoDB" id="7029747at2"/>
<dbReference type="Pfam" id="PF06527">
    <property type="entry name" value="TniQ"/>
    <property type="match status" value="1"/>
</dbReference>
<dbReference type="EMBL" id="AP018174">
    <property type="protein sequence ID" value="BAY14998.1"/>
    <property type="molecule type" value="Genomic_DNA"/>
</dbReference>
<dbReference type="InterPro" id="IPR009492">
    <property type="entry name" value="TniQ"/>
</dbReference>
<evidence type="ECO:0000313" key="2">
    <source>
        <dbReference type="EMBL" id="BAY14998.1"/>
    </source>
</evidence>
<gene>
    <name evidence="2" type="ORF">NIES21_07840</name>
</gene>
<protein>
    <recommendedName>
        <fullName evidence="1">TniQ domain-containing protein</fullName>
    </recommendedName>
</protein>
<organism evidence="2 3">
    <name type="scientific">Anabaenopsis circularis NIES-21</name>
    <dbReference type="NCBI Taxonomy" id="1085406"/>
    <lineage>
        <taxon>Bacteria</taxon>
        <taxon>Bacillati</taxon>
        <taxon>Cyanobacteriota</taxon>
        <taxon>Cyanophyceae</taxon>
        <taxon>Nostocales</taxon>
        <taxon>Nodulariaceae</taxon>
        <taxon>Anabaenopsis</taxon>
    </lineage>
</organism>